<keyword evidence="2" id="KW-0805">Transcription regulation</keyword>
<dbReference type="OrthoDB" id="58802at2"/>
<evidence type="ECO:0000256" key="2">
    <source>
        <dbReference type="ARBA" id="ARBA00023015"/>
    </source>
</evidence>
<evidence type="ECO:0000256" key="1">
    <source>
        <dbReference type="ARBA" id="ARBA00010466"/>
    </source>
</evidence>
<dbReference type="STRING" id="160454.RV10_GL001655"/>
<proteinExistence type="inferred from homology"/>
<evidence type="ECO:0000256" key="4">
    <source>
        <dbReference type="ARBA" id="ARBA00023163"/>
    </source>
</evidence>
<keyword evidence="7" id="KW-1185">Reference proteome</keyword>
<dbReference type="PATRIC" id="fig|1158607.3.peg.1664"/>
<dbReference type="RefSeq" id="WP_010756701.1">
    <property type="nucleotide sequence ID" value="NZ_ASWD01000006.1"/>
</dbReference>
<dbReference type="eggNOG" id="COG2390">
    <property type="taxonomic scope" value="Bacteria"/>
</dbReference>
<protein>
    <recommendedName>
        <fullName evidence="5">Sugar-binding domain-containing protein</fullName>
    </recommendedName>
</protein>
<dbReference type="PANTHER" id="PTHR34294:SF1">
    <property type="entry name" value="TRANSCRIPTIONAL REGULATOR LSRR"/>
    <property type="match status" value="1"/>
</dbReference>
<comment type="similarity">
    <text evidence="1">Belongs to the SorC transcriptional regulatory family.</text>
</comment>
<dbReference type="AlphaFoldDB" id="R2QHV0"/>
<keyword evidence="3" id="KW-0238">DNA-binding</keyword>
<dbReference type="Gene3D" id="1.10.10.60">
    <property type="entry name" value="Homeodomain-like"/>
    <property type="match status" value="1"/>
</dbReference>
<dbReference type="InterPro" id="IPR051054">
    <property type="entry name" value="SorC_transcr_regulators"/>
</dbReference>
<comment type="caution">
    <text evidence="6">The sequence shown here is derived from an EMBL/GenBank/DDBJ whole genome shotgun (WGS) entry which is preliminary data.</text>
</comment>
<dbReference type="InterPro" id="IPR037171">
    <property type="entry name" value="NagB/RpiA_transferase-like"/>
</dbReference>
<evidence type="ECO:0000313" key="7">
    <source>
        <dbReference type="Proteomes" id="UP000013782"/>
    </source>
</evidence>
<keyword evidence="4" id="KW-0804">Transcription</keyword>
<feature type="domain" description="Sugar-binding" evidence="5">
    <location>
        <begin position="66"/>
        <end position="312"/>
    </location>
</feature>
<dbReference type="InterPro" id="IPR007324">
    <property type="entry name" value="Sugar-bd_dom_put"/>
</dbReference>
<gene>
    <name evidence="6" type="ORF">UAU_01695</name>
</gene>
<evidence type="ECO:0000259" key="5">
    <source>
        <dbReference type="Pfam" id="PF04198"/>
    </source>
</evidence>
<dbReference type="Proteomes" id="UP000013782">
    <property type="component" value="Unassembled WGS sequence"/>
</dbReference>
<reference evidence="6 7" key="1">
    <citation type="submission" date="2013-02" db="EMBL/GenBank/DDBJ databases">
        <title>The Genome Sequence of Enterococcus pallens BAA-351.</title>
        <authorList>
            <consortium name="The Broad Institute Genome Sequencing Platform"/>
            <consortium name="The Broad Institute Genome Sequencing Center for Infectious Disease"/>
            <person name="Earl A.M."/>
            <person name="Gilmore M.S."/>
            <person name="Lebreton F."/>
            <person name="Walker B."/>
            <person name="Young S.K."/>
            <person name="Zeng Q."/>
            <person name="Gargeya S."/>
            <person name="Fitzgerald M."/>
            <person name="Haas B."/>
            <person name="Abouelleil A."/>
            <person name="Alvarado L."/>
            <person name="Arachchi H.M."/>
            <person name="Berlin A.M."/>
            <person name="Chapman S.B."/>
            <person name="Dewar J."/>
            <person name="Goldberg J."/>
            <person name="Griggs A."/>
            <person name="Gujja S."/>
            <person name="Hansen M."/>
            <person name="Howarth C."/>
            <person name="Imamovic A."/>
            <person name="Larimer J."/>
            <person name="McCowan C."/>
            <person name="Murphy C."/>
            <person name="Neiman D."/>
            <person name="Pearson M."/>
            <person name="Priest M."/>
            <person name="Roberts A."/>
            <person name="Saif S."/>
            <person name="Shea T."/>
            <person name="Sisk P."/>
            <person name="Sykes S."/>
            <person name="Wortman J."/>
            <person name="Nusbaum C."/>
            <person name="Birren B."/>
        </authorList>
    </citation>
    <scope>NUCLEOTIDE SEQUENCE [LARGE SCALE GENOMIC DNA]</scope>
    <source>
        <strain evidence="6 7">ATCC BAA-351</strain>
    </source>
</reference>
<dbReference type="PANTHER" id="PTHR34294">
    <property type="entry name" value="TRANSCRIPTIONAL REGULATOR-RELATED"/>
    <property type="match status" value="1"/>
</dbReference>
<dbReference type="GO" id="GO:0030246">
    <property type="term" value="F:carbohydrate binding"/>
    <property type="evidence" value="ECO:0007669"/>
    <property type="project" value="InterPro"/>
</dbReference>
<dbReference type="Gene3D" id="3.40.50.1360">
    <property type="match status" value="1"/>
</dbReference>
<organism evidence="6 7">
    <name type="scientific">Enterococcus pallens ATCC BAA-351</name>
    <dbReference type="NCBI Taxonomy" id="1158607"/>
    <lineage>
        <taxon>Bacteria</taxon>
        <taxon>Bacillati</taxon>
        <taxon>Bacillota</taxon>
        <taxon>Bacilli</taxon>
        <taxon>Lactobacillales</taxon>
        <taxon>Enterococcaceae</taxon>
        <taxon>Enterococcus</taxon>
    </lineage>
</organism>
<dbReference type="EMBL" id="AJAQ01000014">
    <property type="protein sequence ID" value="EOH94773.1"/>
    <property type="molecule type" value="Genomic_DNA"/>
</dbReference>
<evidence type="ECO:0000256" key="3">
    <source>
        <dbReference type="ARBA" id="ARBA00023125"/>
    </source>
</evidence>
<accession>R2QHV0</accession>
<dbReference type="GO" id="GO:0003677">
    <property type="term" value="F:DNA binding"/>
    <property type="evidence" value="ECO:0007669"/>
    <property type="project" value="UniProtKB-KW"/>
</dbReference>
<dbReference type="SUPFAM" id="SSF100950">
    <property type="entry name" value="NagB/RpiA/CoA transferase-like"/>
    <property type="match status" value="1"/>
</dbReference>
<evidence type="ECO:0000313" key="6">
    <source>
        <dbReference type="EMBL" id="EOH94773.1"/>
    </source>
</evidence>
<sequence length="312" mass="34897">MVSENELTLLVEIAKMYHYRNASQEEVSKQFNMSRSQISKYLSKAKRLGLVEVIVHDSLKTTQKLLEEEVKKKYQLKDVVCCESKDTIVLKSNLAKTTLEYLLREMKSNTTIAVTAGTTVHEIANNYPYTYPMTNLTFVPLSGGLGKNHMDIQANIIAELFARHSGGKYLQLHAPVLMDTKEAKEVLMQQSFIKKVFETAETAQVALMGIGNAPIYKEMSQTYLEFENTDLFIEAKNITGDVSYIFFDDQGKEVDCSWNDRVITLPTEKIRQIPTRIGVAGGANKAAAIKAALSGKIINTLITDTLTAQLLL</sequence>
<dbReference type="Pfam" id="PF04198">
    <property type="entry name" value="Sugar-bind"/>
    <property type="match status" value="1"/>
</dbReference>
<dbReference type="HOGENOM" id="CLU_054506_1_1_9"/>
<name>R2QHV0_9ENTE</name>